<dbReference type="EMBL" id="KN124392">
    <property type="protein sequence ID" value="KFO21332.1"/>
    <property type="molecule type" value="Genomic_DNA"/>
</dbReference>
<gene>
    <name evidence="1" type="ORF">H920_17241</name>
</gene>
<protein>
    <submittedName>
        <fullName evidence="1">Uncharacterized protein</fullName>
    </submittedName>
</protein>
<evidence type="ECO:0000313" key="2">
    <source>
        <dbReference type="Proteomes" id="UP000028990"/>
    </source>
</evidence>
<evidence type="ECO:0000313" key="1">
    <source>
        <dbReference type="EMBL" id="KFO21332.1"/>
    </source>
</evidence>
<keyword evidence="2" id="KW-1185">Reference proteome</keyword>
<accession>A0A091CSN9</accession>
<dbReference type="Proteomes" id="UP000028990">
    <property type="component" value="Unassembled WGS sequence"/>
</dbReference>
<name>A0A091CSN9_FUKDA</name>
<organism evidence="1 2">
    <name type="scientific">Fukomys damarensis</name>
    <name type="common">Damaraland mole rat</name>
    <name type="synonym">Cryptomys damarensis</name>
    <dbReference type="NCBI Taxonomy" id="885580"/>
    <lineage>
        <taxon>Eukaryota</taxon>
        <taxon>Metazoa</taxon>
        <taxon>Chordata</taxon>
        <taxon>Craniata</taxon>
        <taxon>Vertebrata</taxon>
        <taxon>Euteleostomi</taxon>
        <taxon>Mammalia</taxon>
        <taxon>Eutheria</taxon>
        <taxon>Euarchontoglires</taxon>
        <taxon>Glires</taxon>
        <taxon>Rodentia</taxon>
        <taxon>Hystricomorpha</taxon>
        <taxon>Bathyergidae</taxon>
        <taxon>Fukomys</taxon>
    </lineage>
</organism>
<sequence>MAKHLDKNHDAFSVENQRIIGELHLRLMPDSSTDKLETLKNITGDKESAHHLALLGVSTSTSLWVAVQVEKNREDEGDGLQNEILGVKVNAPSFHCIHSPTTIIQVLLDSQTQARDPRLRYEEWSTLLQGLLTLTEAAERQEAFTSFLTFRKRWELRGARDDLGPELVTRETGAALTPACKTNTCIFDLYKQRIEYDIAFQISRIAQDESLCYPWNGD</sequence>
<reference evidence="1 2" key="1">
    <citation type="submission" date="2013-11" db="EMBL/GenBank/DDBJ databases">
        <title>The Damaraland mole rat (Fukomys damarensis) genome and evolution of African mole rats.</title>
        <authorList>
            <person name="Gladyshev V.N."/>
            <person name="Fang X."/>
        </authorList>
    </citation>
    <scope>NUCLEOTIDE SEQUENCE [LARGE SCALE GENOMIC DNA]</scope>
    <source>
        <tissue evidence="1">Liver</tissue>
    </source>
</reference>
<proteinExistence type="predicted"/>
<dbReference type="AlphaFoldDB" id="A0A091CSN9"/>